<dbReference type="InterPro" id="IPR018962">
    <property type="entry name" value="DUF1995"/>
</dbReference>
<name>A0A8X8XUN3_SALSN</name>
<feature type="coiled-coil region" evidence="5">
    <location>
        <begin position="95"/>
        <end position="150"/>
    </location>
</feature>
<evidence type="ECO:0000256" key="5">
    <source>
        <dbReference type="SAM" id="Coils"/>
    </source>
</evidence>
<keyword evidence="8" id="KW-1185">Reference proteome</keyword>
<dbReference type="AlphaFoldDB" id="A0A8X8XUN3"/>
<keyword evidence="5" id="KW-0175">Coiled coil</keyword>
<dbReference type="GO" id="GO:0009507">
    <property type="term" value="C:chloroplast"/>
    <property type="evidence" value="ECO:0007669"/>
    <property type="project" value="TreeGrafter"/>
</dbReference>
<evidence type="ECO:0000256" key="2">
    <source>
        <dbReference type="ARBA" id="ARBA00023015"/>
    </source>
</evidence>
<dbReference type="GO" id="GO:0005634">
    <property type="term" value="C:nucleus"/>
    <property type="evidence" value="ECO:0007669"/>
    <property type="project" value="UniProtKB-SubCell"/>
</dbReference>
<reference evidence="7" key="2">
    <citation type="submission" date="2020-08" db="EMBL/GenBank/DDBJ databases">
        <title>Plant Genome Project.</title>
        <authorList>
            <person name="Zhang R.-G."/>
        </authorList>
    </citation>
    <scope>NUCLEOTIDE SEQUENCE</scope>
    <source>
        <strain evidence="7">Huo1</strain>
        <tissue evidence="7">Leaf</tissue>
    </source>
</reference>
<dbReference type="EMBL" id="PNBA02000006">
    <property type="protein sequence ID" value="KAG6420795.1"/>
    <property type="molecule type" value="Genomic_DNA"/>
</dbReference>
<evidence type="ECO:0000313" key="7">
    <source>
        <dbReference type="EMBL" id="KAG6420795.1"/>
    </source>
</evidence>
<evidence type="ECO:0000259" key="6">
    <source>
        <dbReference type="Pfam" id="PF09353"/>
    </source>
</evidence>
<dbReference type="Pfam" id="PF09353">
    <property type="entry name" value="DUF1995"/>
    <property type="match status" value="1"/>
</dbReference>
<feature type="domain" description="DUF1995" evidence="6">
    <location>
        <begin position="227"/>
        <end position="463"/>
    </location>
</feature>
<dbReference type="PANTHER" id="PTHR36365:SF1">
    <property type="entry name" value="OS05G0500400 PROTEIN"/>
    <property type="match status" value="1"/>
</dbReference>
<dbReference type="Gene3D" id="1.20.5.340">
    <property type="match status" value="1"/>
</dbReference>
<keyword evidence="2" id="KW-0805">Transcription regulation</keyword>
<protein>
    <recommendedName>
        <fullName evidence="6">DUF1995 domain-containing protein</fullName>
    </recommendedName>
</protein>
<evidence type="ECO:0000256" key="4">
    <source>
        <dbReference type="ARBA" id="ARBA00023242"/>
    </source>
</evidence>
<proteinExistence type="predicted"/>
<keyword evidence="4" id="KW-0539">Nucleus</keyword>
<dbReference type="CDD" id="cd14686">
    <property type="entry name" value="bZIP"/>
    <property type="match status" value="1"/>
</dbReference>
<evidence type="ECO:0000256" key="3">
    <source>
        <dbReference type="ARBA" id="ARBA00023163"/>
    </source>
</evidence>
<sequence length="494" mass="54694">MVSPENTNWLYDYGFEDITANFAAPNSGFSWPVQPLSASTNASVEIDGSFGESDSQKDKETETRKRFMELGALLEPGRPPKTDKAVILIDAVRMVTQLRSEAQKLKDSNSNLQEKIKELKTEKNELRDEKQRLKAEKEKLEQQLKTMSAPQPGFLPATPSIPPAFAAQNQAGGNKLVPIISYPGVAMWQFMPPAVVDTSQDHSEVIASPDAVNLYRFCMRSLKNKPPATKEEAILQAKTSLSSTLERPLNNPKLAGTMKKIKQPRLRVEIPVVDDSPASLSELAIQVFAEMPIRRKVPQIKILLLWPSYGLMQAADEAFASRSSNITVQSIDMSSVLDEDVRTLNSSDVAVFFAPEAVQLAIMKTVSDSLSPRPVVIFNPRWSFDEEADFGDIGGFLGSFEVVYSFMGLEVRGILSKRKGVIFKCVRDGVLSGERWNILVEEEGGEMRVVSSFKSRPSIVQVETVLYNLMAINSPVTKSAKFLKDLVSNVTGKK</sequence>
<organism evidence="7">
    <name type="scientific">Salvia splendens</name>
    <name type="common">Scarlet sage</name>
    <dbReference type="NCBI Taxonomy" id="180675"/>
    <lineage>
        <taxon>Eukaryota</taxon>
        <taxon>Viridiplantae</taxon>
        <taxon>Streptophyta</taxon>
        <taxon>Embryophyta</taxon>
        <taxon>Tracheophyta</taxon>
        <taxon>Spermatophyta</taxon>
        <taxon>Magnoliopsida</taxon>
        <taxon>eudicotyledons</taxon>
        <taxon>Gunneridae</taxon>
        <taxon>Pentapetalae</taxon>
        <taxon>asterids</taxon>
        <taxon>lamiids</taxon>
        <taxon>Lamiales</taxon>
        <taxon>Lamiaceae</taxon>
        <taxon>Nepetoideae</taxon>
        <taxon>Mentheae</taxon>
        <taxon>Salviinae</taxon>
        <taxon>Salvia</taxon>
        <taxon>Salvia subgen. Calosphace</taxon>
        <taxon>core Calosphace</taxon>
    </lineage>
</organism>
<keyword evidence="3" id="KW-0804">Transcription</keyword>
<evidence type="ECO:0000256" key="1">
    <source>
        <dbReference type="ARBA" id="ARBA00004123"/>
    </source>
</evidence>
<dbReference type="PANTHER" id="PTHR36365">
    <property type="entry name" value="OS05G0500400 PROTEIN"/>
    <property type="match status" value="1"/>
</dbReference>
<gene>
    <name evidence="7" type="ORF">SASPL_117334</name>
</gene>
<evidence type="ECO:0000313" key="8">
    <source>
        <dbReference type="Proteomes" id="UP000298416"/>
    </source>
</evidence>
<reference evidence="7" key="1">
    <citation type="submission" date="2018-01" db="EMBL/GenBank/DDBJ databases">
        <authorList>
            <person name="Mao J.F."/>
        </authorList>
    </citation>
    <scope>NUCLEOTIDE SEQUENCE</scope>
    <source>
        <strain evidence="7">Huo1</strain>
        <tissue evidence="7">Leaf</tissue>
    </source>
</reference>
<dbReference type="GO" id="GO:0046983">
    <property type="term" value="F:protein dimerization activity"/>
    <property type="evidence" value="ECO:0007669"/>
    <property type="project" value="InterPro"/>
</dbReference>
<comment type="caution">
    <text evidence="7">The sequence shown here is derived from an EMBL/GenBank/DDBJ whole genome shotgun (WGS) entry which is preliminary data.</text>
</comment>
<dbReference type="CDD" id="cd11446">
    <property type="entry name" value="bHLH_AtILR3_like"/>
    <property type="match status" value="1"/>
</dbReference>
<dbReference type="SUPFAM" id="SSF47459">
    <property type="entry name" value="HLH, helix-loop-helix DNA-binding domain"/>
    <property type="match status" value="1"/>
</dbReference>
<comment type="subcellular location">
    <subcellularLocation>
        <location evidence="1">Nucleus</location>
    </subcellularLocation>
</comment>
<dbReference type="Proteomes" id="UP000298416">
    <property type="component" value="Unassembled WGS sequence"/>
</dbReference>
<accession>A0A8X8XUN3</accession>
<dbReference type="InterPro" id="IPR036638">
    <property type="entry name" value="HLH_DNA-bd_sf"/>
</dbReference>